<evidence type="ECO:0000313" key="3">
    <source>
        <dbReference type="Proteomes" id="UP000178222"/>
    </source>
</evidence>
<feature type="transmembrane region" description="Helical" evidence="1">
    <location>
        <begin position="23"/>
        <end position="40"/>
    </location>
</feature>
<organism evidence="2 3">
    <name type="scientific">Candidatus Wildermuthbacteria bacterium RIFCSPLOWO2_02_FULL_47_9c</name>
    <dbReference type="NCBI Taxonomy" id="1802466"/>
    <lineage>
        <taxon>Bacteria</taxon>
        <taxon>Candidatus Wildermuthiibacteriota</taxon>
    </lineage>
</organism>
<proteinExistence type="predicted"/>
<dbReference type="AlphaFoldDB" id="A0A1G2RV80"/>
<evidence type="ECO:0000256" key="1">
    <source>
        <dbReference type="SAM" id="Phobius"/>
    </source>
</evidence>
<reference evidence="2 3" key="1">
    <citation type="journal article" date="2016" name="Nat. Commun.">
        <title>Thousands of microbial genomes shed light on interconnected biogeochemical processes in an aquifer system.</title>
        <authorList>
            <person name="Anantharaman K."/>
            <person name="Brown C.T."/>
            <person name="Hug L.A."/>
            <person name="Sharon I."/>
            <person name="Castelle C.J."/>
            <person name="Probst A.J."/>
            <person name="Thomas B.C."/>
            <person name="Singh A."/>
            <person name="Wilkins M.J."/>
            <person name="Karaoz U."/>
            <person name="Brodie E.L."/>
            <person name="Williams K.H."/>
            <person name="Hubbard S.S."/>
            <person name="Banfield J.F."/>
        </authorList>
    </citation>
    <scope>NUCLEOTIDE SEQUENCE [LARGE SCALE GENOMIC DNA]</scope>
</reference>
<name>A0A1G2RV80_9BACT</name>
<evidence type="ECO:0000313" key="2">
    <source>
        <dbReference type="EMBL" id="OHA76289.1"/>
    </source>
</evidence>
<keyword evidence="1" id="KW-0812">Transmembrane</keyword>
<protein>
    <submittedName>
        <fullName evidence="2">Uncharacterized protein</fullName>
    </submittedName>
</protein>
<keyword evidence="1" id="KW-1133">Transmembrane helix</keyword>
<accession>A0A1G2RV80</accession>
<sequence>MSRSSSLLQNFLNFIKKFFCDDWLVFALINFFSVAKMSVVKRICQKIFYPVFMPDFSASSQDSILRQKVGYIFKARMIF</sequence>
<dbReference type="Proteomes" id="UP000178222">
    <property type="component" value="Unassembled WGS sequence"/>
</dbReference>
<dbReference type="EMBL" id="MHUL01000036">
    <property type="protein sequence ID" value="OHA76289.1"/>
    <property type="molecule type" value="Genomic_DNA"/>
</dbReference>
<keyword evidence="1" id="KW-0472">Membrane</keyword>
<gene>
    <name evidence="2" type="ORF">A3J30_01000</name>
</gene>
<comment type="caution">
    <text evidence="2">The sequence shown here is derived from an EMBL/GenBank/DDBJ whole genome shotgun (WGS) entry which is preliminary data.</text>
</comment>